<dbReference type="PANTHER" id="PTHR15032:SF4">
    <property type="entry name" value="N-ACYL-PHOSPHATIDYLETHANOLAMINE-HYDROLYZING PHOSPHOLIPASE D"/>
    <property type="match status" value="1"/>
</dbReference>
<dbReference type="Gene3D" id="3.60.15.10">
    <property type="entry name" value="Ribonuclease Z/Hydroxyacylglutathione hydrolase-like"/>
    <property type="match status" value="1"/>
</dbReference>
<accession>A0AA36FP37</accession>
<evidence type="ECO:0000313" key="2">
    <source>
        <dbReference type="Proteomes" id="UP001177023"/>
    </source>
</evidence>
<sequence length="180" mass="20340">MLVGLVGLLGCTTQHADPATNHFDGRKFRNAEPPPAYAFWGFLRWPLDHDRPPLRVCGNIISMFYVGHATVALQVVGMSILTDPVLAERASPVLYASPKRVHLALVSHNHYDHYDHLDAAALVRLWRPDRFFIVTALGYLSSVREKYKNLRAVELEWGEAVDRRTFASPLNQCNSGPYSW</sequence>
<dbReference type="EMBL" id="CATQJA010000034">
    <property type="protein sequence ID" value="CAJ0557529.1"/>
    <property type="molecule type" value="Genomic_DNA"/>
</dbReference>
<dbReference type="PANTHER" id="PTHR15032">
    <property type="entry name" value="N-ACYL-PHOSPHATIDYLETHANOLAMINE-HYDROLYZING PHOSPHOLIPASE D"/>
    <property type="match status" value="1"/>
</dbReference>
<proteinExistence type="predicted"/>
<dbReference type="SUPFAM" id="SSF56281">
    <property type="entry name" value="Metallo-hydrolase/oxidoreductase"/>
    <property type="match status" value="1"/>
</dbReference>
<keyword evidence="2" id="KW-1185">Reference proteome</keyword>
<evidence type="ECO:0008006" key="3">
    <source>
        <dbReference type="Google" id="ProtNLM"/>
    </source>
</evidence>
<organism evidence="1 2">
    <name type="scientific">Mesorhabditis spiculigera</name>
    <dbReference type="NCBI Taxonomy" id="96644"/>
    <lineage>
        <taxon>Eukaryota</taxon>
        <taxon>Metazoa</taxon>
        <taxon>Ecdysozoa</taxon>
        <taxon>Nematoda</taxon>
        <taxon>Chromadorea</taxon>
        <taxon>Rhabditida</taxon>
        <taxon>Rhabditina</taxon>
        <taxon>Rhabditomorpha</taxon>
        <taxon>Rhabditoidea</taxon>
        <taxon>Rhabditidae</taxon>
        <taxon>Mesorhabditinae</taxon>
        <taxon>Mesorhabditis</taxon>
    </lineage>
</organism>
<name>A0AA36FP37_9BILA</name>
<dbReference type="GO" id="GO:0005737">
    <property type="term" value="C:cytoplasm"/>
    <property type="evidence" value="ECO:0007669"/>
    <property type="project" value="TreeGrafter"/>
</dbReference>
<dbReference type="Pfam" id="PF13483">
    <property type="entry name" value="Lactamase_B_3"/>
    <property type="match status" value="1"/>
</dbReference>
<feature type="non-terminal residue" evidence="1">
    <location>
        <position position="1"/>
    </location>
</feature>
<dbReference type="Proteomes" id="UP001177023">
    <property type="component" value="Unassembled WGS sequence"/>
</dbReference>
<gene>
    <name evidence="1" type="ORF">MSPICULIGERA_LOCUS287</name>
</gene>
<protein>
    <recommendedName>
        <fullName evidence="3">Metallo-beta-lactamase domain-containing protein</fullName>
    </recommendedName>
</protein>
<reference evidence="1" key="1">
    <citation type="submission" date="2023-06" db="EMBL/GenBank/DDBJ databases">
        <authorList>
            <person name="Delattre M."/>
        </authorList>
    </citation>
    <scope>NUCLEOTIDE SEQUENCE</scope>
    <source>
        <strain evidence="1">AF72</strain>
    </source>
</reference>
<evidence type="ECO:0000313" key="1">
    <source>
        <dbReference type="EMBL" id="CAJ0557529.1"/>
    </source>
</evidence>
<comment type="caution">
    <text evidence="1">The sequence shown here is derived from an EMBL/GenBank/DDBJ whole genome shotgun (WGS) entry which is preliminary data.</text>
</comment>
<dbReference type="AlphaFoldDB" id="A0AA36FP37"/>
<dbReference type="InterPro" id="IPR036866">
    <property type="entry name" value="RibonucZ/Hydroxyglut_hydro"/>
</dbReference>